<name>A0A6J5KJ25_9CAUD</name>
<sequence length="85" mass="9545">MEKIEINLQTGKQTVIKLTDEEIAQVQTAAKAIEEAIPYYEKRRDNYPPITDYLDGVVKGNQAQIDAYIAACKAVKEKYPKTVGI</sequence>
<reference evidence="1" key="1">
    <citation type="submission" date="2020-04" db="EMBL/GenBank/DDBJ databases">
        <authorList>
            <person name="Chiriac C."/>
            <person name="Salcher M."/>
            <person name="Ghai R."/>
            <person name="Kavagutti S V."/>
        </authorList>
    </citation>
    <scope>NUCLEOTIDE SEQUENCE</scope>
</reference>
<proteinExistence type="predicted"/>
<evidence type="ECO:0000313" key="1">
    <source>
        <dbReference type="EMBL" id="CAB4121363.1"/>
    </source>
</evidence>
<gene>
    <name evidence="1" type="ORF">UFOVP12_21</name>
</gene>
<organism evidence="1">
    <name type="scientific">uncultured Caudovirales phage</name>
    <dbReference type="NCBI Taxonomy" id="2100421"/>
    <lineage>
        <taxon>Viruses</taxon>
        <taxon>Duplodnaviria</taxon>
        <taxon>Heunggongvirae</taxon>
        <taxon>Uroviricota</taxon>
        <taxon>Caudoviricetes</taxon>
        <taxon>Peduoviridae</taxon>
        <taxon>Maltschvirus</taxon>
        <taxon>Maltschvirus maltsch</taxon>
    </lineage>
</organism>
<dbReference type="EMBL" id="LR796146">
    <property type="protein sequence ID" value="CAB4121363.1"/>
    <property type="molecule type" value="Genomic_DNA"/>
</dbReference>
<accession>A0A6J5KJ25</accession>
<protein>
    <submittedName>
        <fullName evidence="1">Uncharacterized protein</fullName>
    </submittedName>
</protein>